<dbReference type="EMBL" id="QUSZ01004259">
    <property type="protein sequence ID" value="RHY15184.1"/>
    <property type="molecule type" value="Genomic_DNA"/>
</dbReference>
<keyword evidence="1" id="KW-0238">DNA-binding</keyword>
<evidence type="ECO:0000313" key="6">
    <source>
        <dbReference type="Proteomes" id="UP000265427"/>
    </source>
</evidence>
<accession>A0A397B7H9</accession>
<dbReference type="Pfam" id="PF03221">
    <property type="entry name" value="HTH_Tnp_Tc5"/>
    <property type="match status" value="1"/>
</dbReference>
<name>A0A397B7H9_APHAT</name>
<evidence type="ECO:0000259" key="3">
    <source>
        <dbReference type="PROSITE" id="PS51253"/>
    </source>
</evidence>
<organism evidence="4 6">
    <name type="scientific">Aphanomyces astaci</name>
    <name type="common">Crayfish plague agent</name>
    <dbReference type="NCBI Taxonomy" id="112090"/>
    <lineage>
        <taxon>Eukaryota</taxon>
        <taxon>Sar</taxon>
        <taxon>Stramenopiles</taxon>
        <taxon>Oomycota</taxon>
        <taxon>Saprolegniomycetes</taxon>
        <taxon>Saprolegniales</taxon>
        <taxon>Verrucalvaceae</taxon>
        <taxon>Aphanomyces</taxon>
    </lineage>
</organism>
<evidence type="ECO:0000313" key="4">
    <source>
        <dbReference type="EMBL" id="RHY15184.1"/>
    </source>
</evidence>
<proteinExistence type="predicted"/>
<dbReference type="PANTHER" id="PTHR19303:SF57">
    <property type="entry name" value="HTH CENPB-TYPE DOMAIN-CONTAINING PROTEIN"/>
    <property type="match status" value="1"/>
</dbReference>
<reference evidence="6 7" key="1">
    <citation type="submission" date="2018-08" db="EMBL/GenBank/DDBJ databases">
        <title>Aphanomyces genome sequencing and annotation.</title>
        <authorList>
            <person name="Minardi D."/>
            <person name="Oidtmann B."/>
            <person name="Van Der Giezen M."/>
            <person name="Studholme D.J."/>
        </authorList>
    </citation>
    <scope>NUCLEOTIDE SEQUENCE [LARGE SCALE GENOMIC DNA]</scope>
    <source>
        <strain evidence="4 6">Kv</strain>
        <strain evidence="5 7">Si</strain>
    </source>
</reference>
<dbReference type="Proteomes" id="UP000283543">
    <property type="component" value="Unassembled WGS sequence"/>
</dbReference>
<feature type="region of interest" description="Disordered" evidence="2">
    <location>
        <begin position="86"/>
        <end position="106"/>
    </location>
</feature>
<dbReference type="Gene3D" id="1.10.10.60">
    <property type="entry name" value="Homeodomain-like"/>
    <property type="match status" value="1"/>
</dbReference>
<feature type="compositionally biased region" description="Polar residues" evidence="2">
    <location>
        <begin position="87"/>
        <end position="106"/>
    </location>
</feature>
<evidence type="ECO:0000313" key="7">
    <source>
        <dbReference type="Proteomes" id="UP000283543"/>
    </source>
</evidence>
<dbReference type="PROSITE" id="PS51253">
    <property type="entry name" value="HTH_CENPB"/>
    <property type="match status" value="1"/>
</dbReference>
<dbReference type="Pfam" id="PF03184">
    <property type="entry name" value="DDE_1"/>
    <property type="match status" value="1"/>
</dbReference>
<dbReference type="Proteomes" id="UP000265427">
    <property type="component" value="Unassembled WGS sequence"/>
</dbReference>
<dbReference type="InterPro" id="IPR004875">
    <property type="entry name" value="DDE_SF_endonuclease_dom"/>
</dbReference>
<evidence type="ECO:0000313" key="5">
    <source>
        <dbReference type="EMBL" id="RHY37787.1"/>
    </source>
</evidence>
<dbReference type="VEuPathDB" id="FungiDB:H257_09787"/>
<dbReference type="PANTHER" id="PTHR19303">
    <property type="entry name" value="TRANSPOSON"/>
    <property type="match status" value="1"/>
</dbReference>
<dbReference type="InterPro" id="IPR050863">
    <property type="entry name" value="CenT-Element_Derived"/>
</dbReference>
<dbReference type="SUPFAM" id="SSF46689">
    <property type="entry name" value="Homeodomain-like"/>
    <property type="match status" value="1"/>
</dbReference>
<dbReference type="GO" id="GO:0003677">
    <property type="term" value="F:DNA binding"/>
    <property type="evidence" value="ECO:0007669"/>
    <property type="project" value="UniProtKB-KW"/>
</dbReference>
<evidence type="ECO:0000256" key="1">
    <source>
        <dbReference type="ARBA" id="ARBA00023125"/>
    </source>
</evidence>
<evidence type="ECO:0000256" key="2">
    <source>
        <dbReference type="SAM" id="MobiDB-lite"/>
    </source>
</evidence>
<comment type="caution">
    <text evidence="4">The sequence shown here is derived from an EMBL/GenBank/DDBJ whole genome shotgun (WGS) entry which is preliminary data.</text>
</comment>
<dbReference type="InterPro" id="IPR006600">
    <property type="entry name" value="HTH_CenpB_DNA-bd_dom"/>
</dbReference>
<protein>
    <recommendedName>
        <fullName evidence="3">HTH CENPB-type domain-containing protein</fullName>
    </recommendedName>
</protein>
<feature type="domain" description="HTH CENPB-type" evidence="3">
    <location>
        <begin position="100"/>
        <end position="173"/>
    </location>
</feature>
<dbReference type="AlphaFoldDB" id="A0A397B7H9"/>
<dbReference type="GO" id="GO:0005634">
    <property type="term" value="C:nucleus"/>
    <property type="evidence" value="ECO:0007669"/>
    <property type="project" value="TreeGrafter"/>
</dbReference>
<dbReference type="InterPro" id="IPR009057">
    <property type="entry name" value="Homeodomain-like_sf"/>
</dbReference>
<dbReference type="EMBL" id="QUTB01011573">
    <property type="protein sequence ID" value="RHY37787.1"/>
    <property type="molecule type" value="Genomic_DNA"/>
</dbReference>
<sequence>MAPPLEPQYHRLATGRPVIKSMKTSTHKHQREFNTYAKKLHIINWRVQHSMESAIDTFFNAVTGNERQTVWKRILRWEAQRAHITRAANQPSTSQKRTTCQPGTATTLSYSDEENIALWVAELRQDGVPVSNLLLQCKALEIAADLGLSKDQFKSSPTWIKSFMKRWGLAIRVKTRSGQANLEDGQQALAEFKTSIRQIILDNDIEDIYNADQTGINYEYIPKQTINKEGAKTVWMKCSGHEKDRMTAMLLADAKGAKYPLFLVLKTQASKIKSVVQENLTQRNGFGRRVWNEITDLHDNFPLRIYGSPSAWWNSDISLHFLGYHFGHRRGTSAKYVLLLWDDYSAHFTENVSVRAEELRVLLSRVPPTFTWMCQSADVAWMKPIKALMRRKWVEFLRTQIAENHGGGGKAFWLGSPDRWDLVEWISDAWNTLPTSTVIKGFVKCQIIDPPGNAVETCDFFAEDIVTGQILQTVVDSGEFEVVEMAEDLPEEVLQDA</sequence>
<dbReference type="VEuPathDB" id="FungiDB:H257_09788"/>
<gene>
    <name evidence="5" type="ORF">DYB34_013928</name>
    <name evidence="4" type="ORF">DYB36_002309</name>
</gene>